<proteinExistence type="predicted"/>
<dbReference type="Proteomes" id="UP000735302">
    <property type="component" value="Unassembled WGS sequence"/>
</dbReference>
<reference evidence="1 2" key="1">
    <citation type="journal article" date="2021" name="Elife">
        <title>Chloroplast acquisition without the gene transfer in kleptoplastic sea slugs, Plakobranchus ocellatus.</title>
        <authorList>
            <person name="Maeda T."/>
            <person name="Takahashi S."/>
            <person name="Yoshida T."/>
            <person name="Shimamura S."/>
            <person name="Takaki Y."/>
            <person name="Nagai Y."/>
            <person name="Toyoda A."/>
            <person name="Suzuki Y."/>
            <person name="Arimoto A."/>
            <person name="Ishii H."/>
            <person name="Satoh N."/>
            <person name="Nishiyama T."/>
            <person name="Hasebe M."/>
            <person name="Maruyama T."/>
            <person name="Minagawa J."/>
            <person name="Obokata J."/>
            <person name="Shigenobu S."/>
        </authorList>
    </citation>
    <scope>NUCLEOTIDE SEQUENCE [LARGE SCALE GENOMIC DNA]</scope>
</reference>
<dbReference type="AlphaFoldDB" id="A0AAV3X9R8"/>
<accession>A0AAV3X9R8</accession>
<evidence type="ECO:0000313" key="1">
    <source>
        <dbReference type="EMBL" id="GFN75905.1"/>
    </source>
</evidence>
<organism evidence="1 2">
    <name type="scientific">Plakobranchus ocellatus</name>
    <dbReference type="NCBI Taxonomy" id="259542"/>
    <lineage>
        <taxon>Eukaryota</taxon>
        <taxon>Metazoa</taxon>
        <taxon>Spiralia</taxon>
        <taxon>Lophotrochozoa</taxon>
        <taxon>Mollusca</taxon>
        <taxon>Gastropoda</taxon>
        <taxon>Heterobranchia</taxon>
        <taxon>Euthyneura</taxon>
        <taxon>Panpulmonata</taxon>
        <taxon>Sacoglossa</taxon>
        <taxon>Placobranchoidea</taxon>
        <taxon>Plakobranchidae</taxon>
        <taxon>Plakobranchus</taxon>
    </lineage>
</organism>
<name>A0AAV3X9R8_9GAST</name>
<protein>
    <submittedName>
        <fullName evidence="1">Uncharacterized protein</fullName>
    </submittedName>
</protein>
<keyword evidence="2" id="KW-1185">Reference proteome</keyword>
<dbReference type="EMBL" id="BLXT01000300">
    <property type="protein sequence ID" value="GFN75905.1"/>
    <property type="molecule type" value="Genomic_DNA"/>
</dbReference>
<gene>
    <name evidence="1" type="ORF">PoB_000241100</name>
</gene>
<evidence type="ECO:0000313" key="2">
    <source>
        <dbReference type="Proteomes" id="UP000735302"/>
    </source>
</evidence>
<sequence length="121" mass="13782">MSAETCELVGLYLLSQLKNLNINVGLYRDDGLAVTTQSAREAKSTKKKICKIFKDNGLNITIEAIKKAVDFLVILFDLRTVTHKPYKKPNTNINYINKESNYKEKPCKSHSNTPLEQFKQC</sequence>
<comment type="caution">
    <text evidence="1">The sequence shown here is derived from an EMBL/GenBank/DDBJ whole genome shotgun (WGS) entry which is preliminary data.</text>
</comment>